<evidence type="ECO:0000256" key="3">
    <source>
        <dbReference type="ARBA" id="ARBA00023128"/>
    </source>
</evidence>
<comment type="subcellular location">
    <subcellularLocation>
        <location evidence="1">Mitochondrion</location>
    </subcellularLocation>
</comment>
<name>A0A9P5X958_9AGAR</name>
<dbReference type="Proteomes" id="UP000807342">
    <property type="component" value="Unassembled WGS sequence"/>
</dbReference>
<keyword evidence="3" id="KW-0496">Mitochondrion</keyword>
<evidence type="ECO:0000256" key="4">
    <source>
        <dbReference type="ARBA" id="ARBA00023274"/>
    </source>
</evidence>
<dbReference type="GO" id="GO:0003735">
    <property type="term" value="F:structural constituent of ribosome"/>
    <property type="evidence" value="ECO:0007669"/>
    <property type="project" value="InterPro"/>
</dbReference>
<dbReference type="GO" id="GO:0005840">
    <property type="term" value="C:ribosome"/>
    <property type="evidence" value="ECO:0007669"/>
    <property type="project" value="UniProtKB-KW"/>
</dbReference>
<dbReference type="OrthoDB" id="1696305at2759"/>
<evidence type="ECO:0000256" key="1">
    <source>
        <dbReference type="ARBA" id="ARBA00004173"/>
    </source>
</evidence>
<dbReference type="PANTHER" id="PTHR13274:SF2">
    <property type="entry name" value="SMALL RIBOSOMAL SUBUNIT PROTEIN MS25"/>
    <property type="match status" value="1"/>
</dbReference>
<keyword evidence="6" id="KW-1185">Reference proteome</keyword>
<evidence type="ECO:0008006" key="7">
    <source>
        <dbReference type="Google" id="ProtNLM"/>
    </source>
</evidence>
<keyword evidence="4" id="KW-0687">Ribonucleoprotein</keyword>
<keyword evidence="2" id="KW-0689">Ribosomal protein</keyword>
<dbReference type="EMBL" id="MU151229">
    <property type="protein sequence ID" value="KAF9446773.1"/>
    <property type="molecule type" value="Genomic_DNA"/>
</dbReference>
<dbReference type="GO" id="GO:0005739">
    <property type="term" value="C:mitochondrion"/>
    <property type="evidence" value="ECO:0007669"/>
    <property type="project" value="UniProtKB-SubCell"/>
</dbReference>
<dbReference type="AlphaFoldDB" id="A0A9P5X958"/>
<proteinExistence type="predicted"/>
<dbReference type="InterPro" id="IPR040049">
    <property type="entry name" value="Ribosomal_mS25/mL61"/>
</dbReference>
<sequence length="140" mass="15909">VVSRSTKALKQGPTQLSQVLNRLNQQPKLQLQAVTNVKVRWSAKNNSYGARYFVKDALPRIRWANPSLEIEVDKVWQAEGTVKQNIELTFSSGNTRTIEMDNKWSTAIIREIMEAAGGDPWREYKKQRTAEGLPLLPGEE</sequence>
<dbReference type="SUPFAM" id="SSF52833">
    <property type="entry name" value="Thioredoxin-like"/>
    <property type="match status" value="1"/>
</dbReference>
<organism evidence="5 6">
    <name type="scientific">Macrolepiota fuliginosa MF-IS2</name>
    <dbReference type="NCBI Taxonomy" id="1400762"/>
    <lineage>
        <taxon>Eukaryota</taxon>
        <taxon>Fungi</taxon>
        <taxon>Dikarya</taxon>
        <taxon>Basidiomycota</taxon>
        <taxon>Agaricomycotina</taxon>
        <taxon>Agaricomycetes</taxon>
        <taxon>Agaricomycetidae</taxon>
        <taxon>Agaricales</taxon>
        <taxon>Agaricineae</taxon>
        <taxon>Agaricaceae</taxon>
        <taxon>Macrolepiota</taxon>
    </lineage>
</organism>
<accession>A0A9P5X958</accession>
<feature type="non-terminal residue" evidence="5">
    <location>
        <position position="1"/>
    </location>
</feature>
<evidence type="ECO:0000313" key="6">
    <source>
        <dbReference type="Proteomes" id="UP000807342"/>
    </source>
</evidence>
<evidence type="ECO:0000256" key="2">
    <source>
        <dbReference type="ARBA" id="ARBA00022980"/>
    </source>
</evidence>
<comment type="caution">
    <text evidence="5">The sequence shown here is derived from an EMBL/GenBank/DDBJ whole genome shotgun (WGS) entry which is preliminary data.</text>
</comment>
<evidence type="ECO:0000313" key="5">
    <source>
        <dbReference type="EMBL" id="KAF9446773.1"/>
    </source>
</evidence>
<dbReference type="PANTHER" id="PTHR13274">
    <property type="entry name" value="MITOCHONDRIAL RIBOSOMAL PROTEIN S25"/>
    <property type="match status" value="1"/>
</dbReference>
<gene>
    <name evidence="5" type="ORF">P691DRAFT_653951</name>
</gene>
<reference evidence="5" key="1">
    <citation type="submission" date="2020-11" db="EMBL/GenBank/DDBJ databases">
        <authorList>
            <consortium name="DOE Joint Genome Institute"/>
            <person name="Ahrendt S."/>
            <person name="Riley R."/>
            <person name="Andreopoulos W."/>
            <person name="Labutti K."/>
            <person name="Pangilinan J."/>
            <person name="Ruiz-Duenas F.J."/>
            <person name="Barrasa J.M."/>
            <person name="Sanchez-Garcia M."/>
            <person name="Camarero S."/>
            <person name="Miyauchi S."/>
            <person name="Serrano A."/>
            <person name="Linde D."/>
            <person name="Babiker R."/>
            <person name="Drula E."/>
            <person name="Ayuso-Fernandez I."/>
            <person name="Pacheco R."/>
            <person name="Padilla G."/>
            <person name="Ferreira P."/>
            <person name="Barriuso J."/>
            <person name="Kellner H."/>
            <person name="Castanera R."/>
            <person name="Alfaro M."/>
            <person name="Ramirez L."/>
            <person name="Pisabarro A.G."/>
            <person name="Kuo A."/>
            <person name="Tritt A."/>
            <person name="Lipzen A."/>
            <person name="He G."/>
            <person name="Yan M."/>
            <person name="Ng V."/>
            <person name="Cullen D."/>
            <person name="Martin F."/>
            <person name="Rosso M.-N."/>
            <person name="Henrissat B."/>
            <person name="Hibbett D."/>
            <person name="Martinez A.T."/>
            <person name="Grigoriev I.V."/>
        </authorList>
    </citation>
    <scope>NUCLEOTIDE SEQUENCE</scope>
    <source>
        <strain evidence="5">MF-IS2</strain>
    </source>
</reference>
<feature type="non-terminal residue" evidence="5">
    <location>
        <position position="140"/>
    </location>
</feature>
<dbReference type="GO" id="GO:1990904">
    <property type="term" value="C:ribonucleoprotein complex"/>
    <property type="evidence" value="ECO:0007669"/>
    <property type="project" value="UniProtKB-KW"/>
</dbReference>
<protein>
    <recommendedName>
        <fullName evidence="7">Ribosomal protein/NADH dehydrogenase domain-containing protein</fullName>
    </recommendedName>
</protein>
<dbReference type="InterPro" id="IPR036249">
    <property type="entry name" value="Thioredoxin-like_sf"/>
</dbReference>